<evidence type="ECO:0000256" key="1">
    <source>
        <dbReference type="NCBIfam" id="TIGR02228"/>
    </source>
</evidence>
<dbReference type="EMBL" id="JAQAGZ010000024">
    <property type="protein sequence ID" value="MCZ8516485.1"/>
    <property type="molecule type" value="Genomic_DNA"/>
</dbReference>
<dbReference type="GO" id="GO:0009003">
    <property type="term" value="F:signal peptidase activity"/>
    <property type="evidence" value="ECO:0007669"/>
    <property type="project" value="UniProtKB-EC"/>
</dbReference>
<accession>A0ABT4QI18</accession>
<organism evidence="2 3">
    <name type="scientific">Paenibacillus gyeongsangnamensis</name>
    <dbReference type="NCBI Taxonomy" id="3388067"/>
    <lineage>
        <taxon>Bacteria</taxon>
        <taxon>Bacillati</taxon>
        <taxon>Bacillota</taxon>
        <taxon>Bacilli</taxon>
        <taxon>Bacillales</taxon>
        <taxon>Paenibacillaceae</taxon>
        <taxon>Paenibacillus</taxon>
    </lineage>
</organism>
<reference evidence="2 3" key="1">
    <citation type="submission" date="2022-12" db="EMBL/GenBank/DDBJ databases">
        <title>Draft genome sequence of Paenibacillus sp. dW9.</title>
        <authorList>
            <person name="Choi E.-W."/>
            <person name="Kim D.-U."/>
        </authorList>
    </citation>
    <scope>NUCLEOTIDE SEQUENCE [LARGE SCALE GENOMIC DNA]</scope>
    <source>
        <strain evidence="3">dW9</strain>
    </source>
</reference>
<keyword evidence="2" id="KW-0378">Hydrolase</keyword>
<comment type="caution">
    <text evidence="2">The sequence shown here is derived from an EMBL/GenBank/DDBJ whole genome shotgun (WGS) entry which is preliminary data.</text>
</comment>
<sequence>MQAKAGVTSRALKEILNNKGYIEIPSHGVSMLPLIRTGNICRFEPVHPIELQRGDIILFQADTGILVGHRYLERKWMNDQWMVICKGDSNLHPDAPVPEESIIGKMVSIRKPSGTMITSSPRLKLWGRLVIRLPLISLSVHSFLRVSRKLKGMKNSLWAS</sequence>
<dbReference type="InterPro" id="IPR001733">
    <property type="entry name" value="Peptidase_S26B"/>
</dbReference>
<dbReference type="NCBIfam" id="TIGR02228">
    <property type="entry name" value="sigpep_I_arch"/>
    <property type="match status" value="1"/>
</dbReference>
<protein>
    <recommendedName>
        <fullName evidence="1">Signal peptidase I</fullName>
        <ecNumber evidence="1">3.4.21.89</ecNumber>
    </recommendedName>
</protein>
<gene>
    <name evidence="2" type="ORF">O9H85_29680</name>
</gene>
<keyword evidence="3" id="KW-1185">Reference proteome</keyword>
<dbReference type="Proteomes" id="UP001527882">
    <property type="component" value="Unassembled WGS sequence"/>
</dbReference>
<proteinExistence type="predicted"/>
<name>A0ABT4QI18_9BACL</name>
<dbReference type="CDD" id="cd06462">
    <property type="entry name" value="Peptidase_S24_S26"/>
    <property type="match status" value="1"/>
</dbReference>
<evidence type="ECO:0000313" key="2">
    <source>
        <dbReference type="EMBL" id="MCZ8516485.1"/>
    </source>
</evidence>
<evidence type="ECO:0000313" key="3">
    <source>
        <dbReference type="Proteomes" id="UP001527882"/>
    </source>
</evidence>
<dbReference type="RefSeq" id="WP_269885022.1">
    <property type="nucleotide sequence ID" value="NZ_JAQAGZ010000024.1"/>
</dbReference>
<dbReference type="EC" id="3.4.21.89" evidence="1"/>